<comment type="caution">
    <text evidence="1">The sequence shown here is derived from an EMBL/GenBank/DDBJ whole genome shotgun (WGS) entry which is preliminary data.</text>
</comment>
<gene>
    <name evidence="1" type="ORF">F4820DRAFT_460443</name>
</gene>
<accession>A0ACB9YTW3</accession>
<organism evidence="1 2">
    <name type="scientific">Hypoxylon rubiginosum</name>
    <dbReference type="NCBI Taxonomy" id="110542"/>
    <lineage>
        <taxon>Eukaryota</taxon>
        <taxon>Fungi</taxon>
        <taxon>Dikarya</taxon>
        <taxon>Ascomycota</taxon>
        <taxon>Pezizomycotina</taxon>
        <taxon>Sordariomycetes</taxon>
        <taxon>Xylariomycetidae</taxon>
        <taxon>Xylariales</taxon>
        <taxon>Hypoxylaceae</taxon>
        <taxon>Hypoxylon</taxon>
    </lineage>
</organism>
<proteinExistence type="predicted"/>
<evidence type="ECO:0000313" key="2">
    <source>
        <dbReference type="Proteomes" id="UP001497700"/>
    </source>
</evidence>
<dbReference type="Proteomes" id="UP001497700">
    <property type="component" value="Unassembled WGS sequence"/>
</dbReference>
<name>A0ACB9YTW3_9PEZI</name>
<evidence type="ECO:0000313" key="1">
    <source>
        <dbReference type="EMBL" id="KAI4862145.1"/>
    </source>
</evidence>
<protein>
    <submittedName>
        <fullName evidence="1">Uncharacterized protein</fullName>
    </submittedName>
</protein>
<reference evidence="1 2" key="1">
    <citation type="journal article" date="2022" name="New Phytol.">
        <title>Ecological generalism drives hyperdiversity of secondary metabolite gene clusters in xylarialean endophytes.</title>
        <authorList>
            <person name="Franco M.E.E."/>
            <person name="Wisecaver J.H."/>
            <person name="Arnold A.E."/>
            <person name="Ju Y.M."/>
            <person name="Slot J.C."/>
            <person name="Ahrendt S."/>
            <person name="Moore L.P."/>
            <person name="Eastman K.E."/>
            <person name="Scott K."/>
            <person name="Konkel Z."/>
            <person name="Mondo S.J."/>
            <person name="Kuo A."/>
            <person name="Hayes R.D."/>
            <person name="Haridas S."/>
            <person name="Andreopoulos B."/>
            <person name="Riley R."/>
            <person name="LaButti K."/>
            <person name="Pangilinan J."/>
            <person name="Lipzen A."/>
            <person name="Amirebrahimi M."/>
            <person name="Yan J."/>
            <person name="Adam C."/>
            <person name="Keymanesh K."/>
            <person name="Ng V."/>
            <person name="Louie K."/>
            <person name="Northen T."/>
            <person name="Drula E."/>
            <person name="Henrissat B."/>
            <person name="Hsieh H.M."/>
            <person name="Youens-Clark K."/>
            <person name="Lutzoni F."/>
            <person name="Miadlikowska J."/>
            <person name="Eastwood D.C."/>
            <person name="Hamelin R.C."/>
            <person name="Grigoriev I.V."/>
            <person name="U'Ren J.M."/>
        </authorList>
    </citation>
    <scope>NUCLEOTIDE SEQUENCE [LARGE SCALE GENOMIC DNA]</scope>
    <source>
        <strain evidence="1 2">CBS 119005</strain>
    </source>
</reference>
<dbReference type="EMBL" id="MU393533">
    <property type="protein sequence ID" value="KAI4862145.1"/>
    <property type="molecule type" value="Genomic_DNA"/>
</dbReference>
<keyword evidence="2" id="KW-1185">Reference proteome</keyword>
<sequence>MASIDGPLSVLRPLAKLTHCLMFYTLIAATIRGAASSQALLLPPRADCQSLDSPNQHSQLYPGYATGNLNGTTLIVPIPLQTAREVIPDEYEIAEAAYRELLPSFPAGMYPMVAQIVHDHDIRVSSLNASLPDFSRASLEFPFIDIFGDGHSSFRWAGTFLITASNELAIEGAESYGITVHPATFDPPCDAYIHTLDGTMYAHSQSNDTAASKFLTIDTEPSVWNVPYPLDFIMNVTNQPVFANPQLCDYYLRLYNTSLTTGETAPVPVVGNVRTNLEPFTTPQSWDGVYGWRLATPFLEPLGPSVCQ</sequence>